<feature type="domain" description="HMA" evidence="22">
    <location>
        <begin position="1"/>
        <end position="67"/>
    </location>
</feature>
<evidence type="ECO:0000256" key="10">
    <source>
        <dbReference type="ARBA" id="ARBA00022796"/>
    </source>
</evidence>
<keyword evidence="16" id="KW-0406">Ion transport</keyword>
<dbReference type="KEGG" id="ccb:Clocel_1523"/>
<keyword evidence="12" id="KW-0460">Magnesium</keyword>
<gene>
    <name evidence="23" type="ordered locus">Clocel_1523</name>
</gene>
<dbReference type="Gene3D" id="2.70.150.10">
    <property type="entry name" value="Calcium-transporting ATPase, cytoplasmic transduction domain A"/>
    <property type="match status" value="1"/>
</dbReference>
<evidence type="ECO:0000256" key="3">
    <source>
        <dbReference type="ARBA" id="ARBA00012517"/>
    </source>
</evidence>
<dbReference type="PANTHER" id="PTHR43520:SF8">
    <property type="entry name" value="P-TYPE CU(+) TRANSPORTER"/>
    <property type="match status" value="1"/>
</dbReference>
<comment type="subcellular location">
    <subcellularLocation>
        <location evidence="1">Cell membrane</location>
        <topology evidence="1">Multi-pass membrane protein</topology>
    </subcellularLocation>
</comment>
<dbReference type="PRINTS" id="PR00943">
    <property type="entry name" value="CUATPASE"/>
</dbReference>
<dbReference type="InterPro" id="IPR023299">
    <property type="entry name" value="ATPase_P-typ_cyto_dom_N"/>
</dbReference>
<evidence type="ECO:0000256" key="11">
    <source>
        <dbReference type="ARBA" id="ARBA00022840"/>
    </source>
</evidence>
<dbReference type="InterPro" id="IPR036412">
    <property type="entry name" value="HAD-like_sf"/>
</dbReference>
<dbReference type="InterPro" id="IPR027256">
    <property type="entry name" value="P-typ_ATPase_IB"/>
</dbReference>
<keyword evidence="8" id="KW-0677">Repeat</keyword>
<dbReference type="FunFam" id="2.70.150.10:FF:000002">
    <property type="entry name" value="Copper-transporting ATPase 1, putative"/>
    <property type="match status" value="1"/>
</dbReference>
<dbReference type="AlphaFoldDB" id="D9SWC8"/>
<keyword evidence="9 21" id="KW-0547">Nucleotide-binding</keyword>
<evidence type="ECO:0000256" key="21">
    <source>
        <dbReference type="RuleBase" id="RU362081"/>
    </source>
</evidence>
<dbReference type="eggNOG" id="COG2217">
    <property type="taxonomic scope" value="Bacteria"/>
</dbReference>
<dbReference type="Pfam" id="PF00403">
    <property type="entry name" value="HMA"/>
    <property type="match status" value="2"/>
</dbReference>
<dbReference type="GO" id="GO:0005507">
    <property type="term" value="F:copper ion binding"/>
    <property type="evidence" value="ECO:0007669"/>
    <property type="project" value="InterPro"/>
</dbReference>
<dbReference type="InterPro" id="IPR006121">
    <property type="entry name" value="HMA_dom"/>
</dbReference>
<dbReference type="Gene3D" id="3.30.70.100">
    <property type="match status" value="2"/>
</dbReference>
<evidence type="ECO:0000256" key="19">
    <source>
        <dbReference type="ARBA" id="ARBA00033239"/>
    </source>
</evidence>
<dbReference type="GO" id="GO:0140581">
    <property type="term" value="F:P-type monovalent copper transporter activity"/>
    <property type="evidence" value="ECO:0007669"/>
    <property type="project" value="UniProtKB-EC"/>
</dbReference>
<feature type="transmembrane region" description="Helical" evidence="21">
    <location>
        <begin position="762"/>
        <end position="784"/>
    </location>
</feature>
<keyword evidence="10" id="KW-0187">Copper transport</keyword>
<keyword evidence="11 21" id="KW-0067">ATP-binding</keyword>
<name>D9SWC8_CLOC7</name>
<dbReference type="InterPro" id="IPR006122">
    <property type="entry name" value="HMA_Cu_ion-bd"/>
</dbReference>
<accession>D9SWC8</accession>
<organism evidence="23 24">
    <name type="scientific">Clostridium cellulovorans (strain ATCC 35296 / DSM 3052 / OCM 3 / 743B)</name>
    <dbReference type="NCBI Taxonomy" id="573061"/>
    <lineage>
        <taxon>Bacteria</taxon>
        <taxon>Bacillati</taxon>
        <taxon>Bacillota</taxon>
        <taxon>Clostridia</taxon>
        <taxon>Eubacteriales</taxon>
        <taxon>Clostridiaceae</taxon>
        <taxon>Clostridium</taxon>
    </lineage>
</organism>
<keyword evidence="13" id="KW-1278">Translocase</keyword>
<dbReference type="GO" id="GO:0005524">
    <property type="term" value="F:ATP binding"/>
    <property type="evidence" value="ECO:0007669"/>
    <property type="project" value="UniProtKB-UniRule"/>
</dbReference>
<keyword evidence="5" id="KW-0813">Transport</keyword>
<feature type="transmembrane region" description="Helical" evidence="21">
    <location>
        <begin position="157"/>
        <end position="180"/>
    </location>
</feature>
<dbReference type="NCBIfam" id="TIGR00003">
    <property type="entry name" value="copper ion binding protein"/>
    <property type="match status" value="2"/>
</dbReference>
<protein>
    <recommendedName>
        <fullName evidence="4">Copper-exporting P-type ATPase</fullName>
        <ecNumber evidence="3">7.2.2.8</ecNumber>
    </recommendedName>
    <alternativeName>
        <fullName evidence="18">Copper-exporting P-type ATPase A</fullName>
    </alternativeName>
    <alternativeName>
        <fullName evidence="19">Cu(+)-exporting ATPase</fullName>
    </alternativeName>
</protein>
<evidence type="ECO:0000256" key="17">
    <source>
        <dbReference type="ARBA" id="ARBA00023136"/>
    </source>
</evidence>
<dbReference type="Pfam" id="PF00702">
    <property type="entry name" value="Hydrolase"/>
    <property type="match status" value="1"/>
</dbReference>
<feature type="transmembrane region" description="Helical" evidence="21">
    <location>
        <begin position="263"/>
        <end position="282"/>
    </location>
</feature>
<dbReference type="InterPro" id="IPR036163">
    <property type="entry name" value="HMA_dom_sf"/>
</dbReference>
<evidence type="ECO:0000256" key="15">
    <source>
        <dbReference type="ARBA" id="ARBA00023008"/>
    </source>
</evidence>
<dbReference type="GO" id="GO:0016887">
    <property type="term" value="F:ATP hydrolysis activity"/>
    <property type="evidence" value="ECO:0007669"/>
    <property type="project" value="InterPro"/>
</dbReference>
<dbReference type="InterPro" id="IPR018303">
    <property type="entry name" value="ATPase_P-typ_P_site"/>
</dbReference>
<dbReference type="InterPro" id="IPR044492">
    <property type="entry name" value="P_typ_ATPase_HD_dom"/>
</dbReference>
<evidence type="ECO:0000256" key="2">
    <source>
        <dbReference type="ARBA" id="ARBA00006024"/>
    </source>
</evidence>
<dbReference type="EC" id="7.2.2.8" evidence="3"/>
<dbReference type="InterPro" id="IPR023298">
    <property type="entry name" value="ATPase_P-typ_TM_dom_sf"/>
</dbReference>
<comment type="catalytic activity">
    <reaction evidence="20">
        <text>Cu(+)(in) + ATP + H2O = Cu(+)(out) + ADP + phosphate + H(+)</text>
        <dbReference type="Rhea" id="RHEA:25792"/>
        <dbReference type="ChEBI" id="CHEBI:15377"/>
        <dbReference type="ChEBI" id="CHEBI:15378"/>
        <dbReference type="ChEBI" id="CHEBI:30616"/>
        <dbReference type="ChEBI" id="CHEBI:43474"/>
        <dbReference type="ChEBI" id="CHEBI:49552"/>
        <dbReference type="ChEBI" id="CHEBI:456216"/>
        <dbReference type="EC" id="7.2.2.8"/>
    </reaction>
</comment>
<dbReference type="InterPro" id="IPR001757">
    <property type="entry name" value="P_typ_ATPase"/>
</dbReference>
<keyword evidence="17 21" id="KW-0472">Membrane</keyword>
<dbReference type="FunFam" id="3.40.1110.10:FF:000056">
    <property type="entry name" value="Copper-exporting P-type ATPase"/>
    <property type="match status" value="1"/>
</dbReference>
<evidence type="ECO:0000256" key="14">
    <source>
        <dbReference type="ARBA" id="ARBA00022989"/>
    </source>
</evidence>
<dbReference type="InterPro" id="IPR023214">
    <property type="entry name" value="HAD_sf"/>
</dbReference>
<dbReference type="PROSITE" id="PS50846">
    <property type="entry name" value="HMA_2"/>
    <property type="match status" value="2"/>
</dbReference>
<reference evidence="23 24" key="1">
    <citation type="submission" date="2010-08" db="EMBL/GenBank/DDBJ databases">
        <title>Complete sequence of Clostridium cellulovorans 743B.</title>
        <authorList>
            <consortium name="US DOE Joint Genome Institute"/>
            <person name="Lucas S."/>
            <person name="Copeland A."/>
            <person name="Lapidus A."/>
            <person name="Cheng J.-F."/>
            <person name="Bruce D."/>
            <person name="Goodwin L."/>
            <person name="Pitluck S."/>
            <person name="Chertkov O."/>
            <person name="Detter J.C."/>
            <person name="Han C."/>
            <person name="Tapia R."/>
            <person name="Land M."/>
            <person name="Hauser L."/>
            <person name="Chang Y.-J."/>
            <person name="Jeffries C."/>
            <person name="Kyrpides N."/>
            <person name="Ivanova N."/>
            <person name="Mikhailova N."/>
            <person name="Hemme C.L."/>
            <person name="Woyke T."/>
        </authorList>
    </citation>
    <scope>NUCLEOTIDE SEQUENCE [LARGE SCALE GENOMIC DNA]</scope>
    <source>
        <strain evidence="24">ATCC 35296 / DSM 3052 / OCM 3 / 743B</strain>
    </source>
</reference>
<dbReference type="SFLD" id="SFLDF00027">
    <property type="entry name" value="p-type_atpase"/>
    <property type="match status" value="1"/>
</dbReference>
<evidence type="ECO:0000256" key="13">
    <source>
        <dbReference type="ARBA" id="ARBA00022967"/>
    </source>
</evidence>
<dbReference type="HOGENOM" id="CLU_001771_0_1_9"/>
<dbReference type="PRINTS" id="PR00119">
    <property type="entry name" value="CATATPASE"/>
</dbReference>
<evidence type="ECO:0000256" key="4">
    <source>
        <dbReference type="ARBA" id="ARBA00015102"/>
    </source>
</evidence>
<proteinExistence type="inferred from homology"/>
<dbReference type="SUPFAM" id="SSF81653">
    <property type="entry name" value="Calcium ATPase, transduction domain A"/>
    <property type="match status" value="1"/>
</dbReference>
<keyword evidence="14 21" id="KW-1133">Transmembrane helix</keyword>
<dbReference type="NCBIfam" id="TIGR01525">
    <property type="entry name" value="ATPase-IB_hvy"/>
    <property type="match status" value="1"/>
</dbReference>
<dbReference type="Gene3D" id="3.40.50.1000">
    <property type="entry name" value="HAD superfamily/HAD-like"/>
    <property type="match status" value="1"/>
</dbReference>
<dbReference type="STRING" id="573061.Clocel_1523"/>
<feature type="transmembrane region" description="Helical" evidence="21">
    <location>
        <begin position="790"/>
        <end position="809"/>
    </location>
</feature>
<keyword evidence="21" id="KW-1003">Cell membrane</keyword>
<comment type="similarity">
    <text evidence="2 21">Belongs to the cation transport ATPase (P-type) (TC 3.A.3) family. Type IB subfamily.</text>
</comment>
<evidence type="ECO:0000256" key="1">
    <source>
        <dbReference type="ARBA" id="ARBA00004651"/>
    </source>
</evidence>
<keyword evidence="24" id="KW-1185">Reference proteome</keyword>
<dbReference type="RefSeq" id="WP_010077523.1">
    <property type="nucleotide sequence ID" value="NC_014393.1"/>
</dbReference>
<dbReference type="SUPFAM" id="SSF56784">
    <property type="entry name" value="HAD-like"/>
    <property type="match status" value="1"/>
</dbReference>
<dbReference type="GO" id="GO:0055070">
    <property type="term" value="P:copper ion homeostasis"/>
    <property type="evidence" value="ECO:0007669"/>
    <property type="project" value="TreeGrafter"/>
</dbReference>
<evidence type="ECO:0000256" key="8">
    <source>
        <dbReference type="ARBA" id="ARBA00022737"/>
    </source>
</evidence>
<dbReference type="GO" id="GO:0005886">
    <property type="term" value="C:plasma membrane"/>
    <property type="evidence" value="ECO:0007669"/>
    <property type="project" value="UniProtKB-SubCell"/>
</dbReference>
<dbReference type="CDD" id="cd02094">
    <property type="entry name" value="P-type_ATPase_Cu-like"/>
    <property type="match status" value="1"/>
</dbReference>
<feature type="domain" description="HMA" evidence="22">
    <location>
        <begin position="71"/>
        <end position="137"/>
    </location>
</feature>
<dbReference type="FunFam" id="3.40.50.1000:FF:000031">
    <property type="entry name" value="Probable copper-transporting ATPase HMA5"/>
    <property type="match status" value="1"/>
</dbReference>
<keyword evidence="6 21" id="KW-0812">Transmembrane</keyword>
<evidence type="ECO:0000256" key="5">
    <source>
        <dbReference type="ARBA" id="ARBA00022448"/>
    </source>
</evidence>
<dbReference type="SUPFAM" id="SSF55008">
    <property type="entry name" value="HMA, heavy metal-associated domain"/>
    <property type="match status" value="2"/>
</dbReference>
<evidence type="ECO:0000256" key="16">
    <source>
        <dbReference type="ARBA" id="ARBA00023065"/>
    </source>
</evidence>
<dbReference type="PROSITE" id="PS00154">
    <property type="entry name" value="ATPASE_E1_E2"/>
    <property type="match status" value="1"/>
</dbReference>
<dbReference type="SFLD" id="SFLDG00002">
    <property type="entry name" value="C1.7:_P-type_atpase_like"/>
    <property type="match status" value="1"/>
</dbReference>
<evidence type="ECO:0000256" key="12">
    <source>
        <dbReference type="ARBA" id="ARBA00022842"/>
    </source>
</evidence>
<keyword evidence="15" id="KW-0186">Copper</keyword>
<dbReference type="GO" id="GO:0043682">
    <property type="term" value="F:P-type divalent copper transporter activity"/>
    <property type="evidence" value="ECO:0007669"/>
    <property type="project" value="TreeGrafter"/>
</dbReference>
<evidence type="ECO:0000313" key="23">
    <source>
        <dbReference type="EMBL" id="ADL51272.1"/>
    </source>
</evidence>
<evidence type="ECO:0000256" key="6">
    <source>
        <dbReference type="ARBA" id="ARBA00022692"/>
    </source>
</evidence>
<evidence type="ECO:0000256" key="20">
    <source>
        <dbReference type="ARBA" id="ARBA00049289"/>
    </source>
</evidence>
<keyword evidence="7 21" id="KW-0479">Metal-binding</keyword>
<dbReference type="InterPro" id="IPR008250">
    <property type="entry name" value="ATPase_P-typ_transduc_dom_A_sf"/>
</dbReference>
<dbReference type="OrthoDB" id="9813266at2"/>
<dbReference type="Pfam" id="PF00122">
    <property type="entry name" value="E1-E2_ATPase"/>
    <property type="match status" value="1"/>
</dbReference>
<evidence type="ECO:0000256" key="18">
    <source>
        <dbReference type="ARBA" id="ARBA00029719"/>
    </source>
</evidence>
<dbReference type="EMBL" id="CP002160">
    <property type="protein sequence ID" value="ADL51272.1"/>
    <property type="molecule type" value="Genomic_DNA"/>
</dbReference>
<sequence length="818" mass="88068">MDKSFKIEGMTCAACAKAVERVSKKLPGVTEASVNFATEKLNISFEDSKVSVPDIQAAIEKAGYKAIIESKKKTLNIEGMTCAACAKNIERVTKKLDGVIESEVNFATEKLNISYDSSKVRVSEIKKVIEKAGYKAIEEETSVDTDKERKEKEIKLLWRKFVMAAVFTVPLLIITMGHMFGYLIGFNLPQFIDPMINPKTFAIVQIVLCLPVMVAGYKFFTVGFKSLIRRSPNMDSLIAMGTSAAFFYGIYATFEIFRGNIDYAYDLYFESAAVIITLISLGKYLEAVTKGKTSEAIKTLMGLAPKTAIVLRDGKEIETAIEEVEVGDIIIVKPGERMPVDGEVIEGITSVDESMLTGESIPVEKTIGDKIIGASINKNGTIKYKATKVGKDTALAQIIKLVEDAQGSKAPIAKMADIISGYFVPVVMAIALLSALGWYFIGEETGIFALTIFISVLVIACPCALGLATPTAIMVGTGKGAEYGVLIKSGIALETSHKINTIVFDKTGTITEGKPVVTDVITAENIDEKYLLQLAASAEKGSEHPLGEAIVKGAEEMGLEILKLDFFKAIPGHGIEVKIDGKDILLGNRKLMVDRNISFDNLEEKSHSLANEGKTPMYVAIDNKIAGIVAVADTVKENSKKAIEKLHKMGIEVAMLTGDNKKTAEAIAKQVGIDRILAEVLPQDKANEVKKIQGEGKKVAMVGDGINDAPALAQADIGIAIGSGTDVAMESADIVLMRSDLMDVPTAIELSKKTILNIKENLAWAFGYNILGIPVAMGILYIFGGPLLNPIIAAAAMSFSSVSVLLNALRLKGFKPAK</sequence>
<feature type="transmembrane region" description="Helical" evidence="21">
    <location>
        <begin position="447"/>
        <end position="469"/>
    </location>
</feature>
<dbReference type="PRINTS" id="PR00942">
    <property type="entry name" value="CUATPASEI"/>
</dbReference>
<dbReference type="Gene3D" id="3.40.1110.10">
    <property type="entry name" value="Calcium-transporting ATPase, cytoplasmic domain N"/>
    <property type="match status" value="1"/>
</dbReference>
<evidence type="ECO:0000256" key="9">
    <source>
        <dbReference type="ARBA" id="ARBA00022741"/>
    </source>
</evidence>
<dbReference type="Proteomes" id="UP000002730">
    <property type="component" value="Chromosome"/>
</dbReference>
<dbReference type="NCBIfam" id="TIGR01494">
    <property type="entry name" value="ATPase_P-type"/>
    <property type="match status" value="1"/>
</dbReference>
<feature type="transmembrane region" description="Helical" evidence="21">
    <location>
        <begin position="419"/>
        <end position="441"/>
    </location>
</feature>
<feature type="transmembrane region" description="Helical" evidence="21">
    <location>
        <begin position="236"/>
        <end position="257"/>
    </location>
</feature>
<dbReference type="InterPro" id="IPR059000">
    <property type="entry name" value="ATPase_P-type_domA"/>
</dbReference>
<dbReference type="CDD" id="cd00371">
    <property type="entry name" value="HMA"/>
    <property type="match status" value="2"/>
</dbReference>
<dbReference type="PANTHER" id="PTHR43520">
    <property type="entry name" value="ATP7, ISOFORM B"/>
    <property type="match status" value="1"/>
</dbReference>
<evidence type="ECO:0000259" key="22">
    <source>
        <dbReference type="PROSITE" id="PS50846"/>
    </source>
</evidence>
<dbReference type="SUPFAM" id="SSF81665">
    <property type="entry name" value="Calcium ATPase, transmembrane domain M"/>
    <property type="match status" value="1"/>
</dbReference>
<feature type="transmembrane region" description="Helical" evidence="21">
    <location>
        <begin position="200"/>
        <end position="224"/>
    </location>
</feature>
<evidence type="ECO:0000313" key="24">
    <source>
        <dbReference type="Proteomes" id="UP000002730"/>
    </source>
</evidence>
<dbReference type="FunFam" id="3.30.70.100:FF:000005">
    <property type="entry name" value="Copper-exporting P-type ATPase A"/>
    <property type="match status" value="2"/>
</dbReference>
<evidence type="ECO:0000256" key="7">
    <source>
        <dbReference type="ARBA" id="ARBA00022723"/>
    </source>
</evidence>
<dbReference type="NCBIfam" id="TIGR01511">
    <property type="entry name" value="ATPase-IB1_Cu"/>
    <property type="match status" value="1"/>
</dbReference>
<dbReference type="SFLD" id="SFLDS00003">
    <property type="entry name" value="Haloacid_Dehalogenase"/>
    <property type="match status" value="1"/>
</dbReference>